<dbReference type="SUPFAM" id="SSF53756">
    <property type="entry name" value="UDP-Glycosyltransferase/glycogen phosphorylase"/>
    <property type="match status" value="1"/>
</dbReference>
<keyword evidence="3" id="KW-0808">Transferase</keyword>
<evidence type="ECO:0000313" key="4">
    <source>
        <dbReference type="Proteomes" id="UP001564408"/>
    </source>
</evidence>
<keyword evidence="4" id="KW-1185">Reference proteome</keyword>
<dbReference type="PANTHER" id="PTHR12526">
    <property type="entry name" value="GLYCOSYLTRANSFERASE"/>
    <property type="match status" value="1"/>
</dbReference>
<dbReference type="Pfam" id="PF00534">
    <property type="entry name" value="Glycos_transf_1"/>
    <property type="match status" value="1"/>
</dbReference>
<organism evidence="3 4">
    <name type="scientific">Thioalkalicoccus limnaeus</name>
    <dbReference type="NCBI Taxonomy" id="120681"/>
    <lineage>
        <taxon>Bacteria</taxon>
        <taxon>Pseudomonadati</taxon>
        <taxon>Pseudomonadota</taxon>
        <taxon>Gammaproteobacteria</taxon>
        <taxon>Chromatiales</taxon>
        <taxon>Chromatiaceae</taxon>
        <taxon>Thioalkalicoccus</taxon>
    </lineage>
</organism>
<dbReference type="EC" id="2.4.-.-" evidence="3"/>
<feature type="domain" description="Glycosyl transferase family 1" evidence="1">
    <location>
        <begin position="197"/>
        <end position="351"/>
    </location>
</feature>
<keyword evidence="3" id="KW-0328">Glycosyltransferase</keyword>
<gene>
    <name evidence="3" type="ORF">ABC977_14040</name>
</gene>
<protein>
    <submittedName>
        <fullName evidence="3">Glycosyltransferase</fullName>
        <ecNumber evidence="3">2.4.-.-</ecNumber>
    </submittedName>
</protein>
<evidence type="ECO:0000259" key="2">
    <source>
        <dbReference type="Pfam" id="PF13439"/>
    </source>
</evidence>
<evidence type="ECO:0000313" key="3">
    <source>
        <dbReference type="EMBL" id="MEY6433523.1"/>
    </source>
</evidence>
<dbReference type="Proteomes" id="UP001564408">
    <property type="component" value="Unassembled WGS sequence"/>
</dbReference>
<dbReference type="CDD" id="cd03811">
    <property type="entry name" value="GT4_GT28_WabH-like"/>
    <property type="match status" value="1"/>
</dbReference>
<name>A0ABV4BJ62_9GAMM</name>
<dbReference type="Pfam" id="PF13439">
    <property type="entry name" value="Glyco_transf_4"/>
    <property type="match status" value="1"/>
</dbReference>
<evidence type="ECO:0000259" key="1">
    <source>
        <dbReference type="Pfam" id="PF00534"/>
    </source>
</evidence>
<dbReference type="Gene3D" id="3.40.50.2000">
    <property type="entry name" value="Glycogen Phosphorylase B"/>
    <property type="match status" value="2"/>
</dbReference>
<accession>A0ABV4BJ62</accession>
<comment type="caution">
    <text evidence="3">The sequence shown here is derived from an EMBL/GenBank/DDBJ whole genome shotgun (WGS) entry which is preliminary data.</text>
</comment>
<dbReference type="EMBL" id="JBDKXB010000023">
    <property type="protein sequence ID" value="MEY6433523.1"/>
    <property type="molecule type" value="Genomic_DNA"/>
</dbReference>
<sequence>MPAAPRSAPRFAILVSFSGQGGVERMVVNLVRGLVDLGQSVDLLLIRRAGPHLDRIPPAVRQYPLGADHSLTAIPALARYLRRERPHALLAIKDRAGRAAVVARALAGTDTPLLLRLGTHLSTAMTGKTALERWLRYAPIRLLYPRLDRIIAVSSGVAADIEALSGVPRHRIQVIRNPVITPEMARQATADCPHPWLRPDQPPVILGVGRLEYQKDFATLIHAFALVRRTRACRLLILGEGRERASLEALGERLGVAADLDLPGFEPNPYAFMVRAKLFVLTSRWEGSPNVLTEAMAIGIPVVATDCPSGPSELLEQGRWGPLVPIGDAPRLAEAMAATLDRPPAPERLRAAVADYDQTVSARHYLAALEPSRLASGQ</sequence>
<dbReference type="RefSeq" id="WP_369667909.1">
    <property type="nucleotide sequence ID" value="NZ_JBDKXB010000023.1"/>
</dbReference>
<dbReference type="InterPro" id="IPR028098">
    <property type="entry name" value="Glyco_trans_4-like_N"/>
</dbReference>
<proteinExistence type="predicted"/>
<dbReference type="PANTHER" id="PTHR12526:SF630">
    <property type="entry name" value="GLYCOSYLTRANSFERASE"/>
    <property type="match status" value="1"/>
</dbReference>
<reference evidence="3 4" key="1">
    <citation type="submission" date="2024-05" db="EMBL/GenBank/DDBJ databases">
        <title>Genome Sequence and Characterization of the New Strain Purple Sulfur Bacterium of Genus Thioalkalicoccus.</title>
        <authorList>
            <person name="Bryantseva I.A."/>
            <person name="Kyndt J.A."/>
            <person name="Imhoff J.F."/>
        </authorList>
    </citation>
    <scope>NUCLEOTIDE SEQUENCE [LARGE SCALE GENOMIC DNA]</scope>
    <source>
        <strain evidence="3 4">Um2</strain>
    </source>
</reference>
<dbReference type="GO" id="GO:0016757">
    <property type="term" value="F:glycosyltransferase activity"/>
    <property type="evidence" value="ECO:0007669"/>
    <property type="project" value="UniProtKB-KW"/>
</dbReference>
<dbReference type="InterPro" id="IPR001296">
    <property type="entry name" value="Glyco_trans_1"/>
</dbReference>
<feature type="domain" description="Glycosyltransferase subfamily 4-like N-terminal" evidence="2">
    <location>
        <begin position="21"/>
        <end position="179"/>
    </location>
</feature>